<proteinExistence type="predicted"/>
<name>I0WU14_RHOOP</name>
<reference evidence="1 2" key="1">
    <citation type="journal article" date="2012" name="J. Bacteriol.">
        <title>Draft genome sequence of the nitrophenol-degrading actinomycete Rhodococcus imtechensis RKJ300.</title>
        <authorList>
            <person name="Vikram S."/>
            <person name="Kumar S."/>
            <person name="Subramanian S."/>
            <person name="Raghava G.P."/>
        </authorList>
    </citation>
    <scope>NUCLEOTIDE SEQUENCE [LARGE SCALE GENOMIC DNA]</scope>
    <source>
        <strain evidence="1 2">RKJ300</strain>
    </source>
</reference>
<gene>
    <name evidence="1" type="ORF">W59_11156</name>
</gene>
<dbReference type="EMBL" id="AJJH01000049">
    <property type="protein sequence ID" value="EID79880.1"/>
    <property type="molecule type" value="Genomic_DNA"/>
</dbReference>
<comment type="caution">
    <text evidence="1">The sequence shown here is derived from an EMBL/GenBank/DDBJ whole genome shotgun (WGS) entry which is preliminary data.</text>
</comment>
<protein>
    <submittedName>
        <fullName evidence="1">Ferredoxin--NADP(+) reductase</fullName>
    </submittedName>
</protein>
<evidence type="ECO:0000313" key="2">
    <source>
        <dbReference type="Proteomes" id="UP000006447"/>
    </source>
</evidence>
<evidence type="ECO:0000313" key="1">
    <source>
        <dbReference type="EMBL" id="EID79880.1"/>
    </source>
</evidence>
<dbReference type="AlphaFoldDB" id="I0WU14"/>
<sequence length="42" mass="4638">MYTIRELLRRSTSVRITVFEQHGEIGGYCTGAFPGTTSAFAI</sequence>
<accession>I0WU14</accession>
<organism evidence="1 2">
    <name type="scientific">Rhodococcus opacus RKJ300 = JCM 13270</name>
    <dbReference type="NCBI Taxonomy" id="1165867"/>
    <lineage>
        <taxon>Bacteria</taxon>
        <taxon>Bacillati</taxon>
        <taxon>Actinomycetota</taxon>
        <taxon>Actinomycetes</taxon>
        <taxon>Mycobacteriales</taxon>
        <taxon>Nocardiaceae</taxon>
        <taxon>Rhodococcus</taxon>
    </lineage>
</organism>
<dbReference type="Proteomes" id="UP000006447">
    <property type="component" value="Unassembled WGS sequence"/>
</dbReference>
<dbReference type="PATRIC" id="fig|1165867.3.peg.2273"/>